<evidence type="ECO:0000256" key="1">
    <source>
        <dbReference type="ARBA" id="ARBA00004138"/>
    </source>
</evidence>
<dbReference type="Pfam" id="PF10234">
    <property type="entry name" value="Cluap1"/>
    <property type="match status" value="1"/>
</dbReference>
<dbReference type="PANTHER" id="PTHR21547:SF0">
    <property type="entry name" value="CLUSTERIN-ASSOCIATED PROTEIN 1"/>
    <property type="match status" value="1"/>
</dbReference>
<keyword evidence="10" id="KW-1185">Reference proteome</keyword>
<evidence type="ECO:0000256" key="3">
    <source>
        <dbReference type="ARBA" id="ARBA00022794"/>
    </source>
</evidence>
<evidence type="ECO:0000256" key="5">
    <source>
        <dbReference type="ARBA" id="ARBA00023069"/>
    </source>
</evidence>
<evidence type="ECO:0000256" key="7">
    <source>
        <dbReference type="SAM" id="Coils"/>
    </source>
</evidence>
<dbReference type="PANTHER" id="PTHR21547">
    <property type="entry name" value="CLUSTERIN ASSOCIATED PROTEIN 1"/>
    <property type="match status" value="1"/>
</dbReference>
<accession>A0ABN9R6E0</accession>
<protein>
    <recommendedName>
        <fullName evidence="11">Clusterin-associated protein 1</fullName>
    </recommendedName>
</protein>
<feature type="compositionally biased region" description="Low complexity" evidence="8">
    <location>
        <begin position="355"/>
        <end position="371"/>
    </location>
</feature>
<proteinExistence type="inferred from homology"/>
<evidence type="ECO:0000313" key="9">
    <source>
        <dbReference type="EMBL" id="CAK0812740.1"/>
    </source>
</evidence>
<comment type="subcellular location">
    <subcellularLocation>
        <location evidence="1">Cell projection</location>
        <location evidence="1">Cilium</location>
    </subcellularLocation>
</comment>
<dbReference type="EMBL" id="CAUYUJ010005223">
    <property type="protein sequence ID" value="CAK0812740.1"/>
    <property type="molecule type" value="Genomic_DNA"/>
</dbReference>
<evidence type="ECO:0000256" key="8">
    <source>
        <dbReference type="SAM" id="MobiDB-lite"/>
    </source>
</evidence>
<evidence type="ECO:0000256" key="4">
    <source>
        <dbReference type="ARBA" id="ARBA00023054"/>
    </source>
</evidence>
<gene>
    <name evidence="9" type="ORF">PCOR1329_LOCUS16937</name>
</gene>
<dbReference type="Proteomes" id="UP001189429">
    <property type="component" value="Unassembled WGS sequence"/>
</dbReference>
<keyword evidence="5" id="KW-0969">Cilium</keyword>
<feature type="coiled-coil region" evidence="7">
    <location>
        <begin position="193"/>
        <end position="315"/>
    </location>
</feature>
<name>A0ABN9R6E0_9DINO</name>
<keyword evidence="3" id="KW-0970">Cilium biogenesis/degradation</keyword>
<keyword evidence="6" id="KW-0966">Cell projection</keyword>
<organism evidence="9 10">
    <name type="scientific">Prorocentrum cordatum</name>
    <dbReference type="NCBI Taxonomy" id="2364126"/>
    <lineage>
        <taxon>Eukaryota</taxon>
        <taxon>Sar</taxon>
        <taxon>Alveolata</taxon>
        <taxon>Dinophyceae</taxon>
        <taxon>Prorocentrales</taxon>
        <taxon>Prorocentraceae</taxon>
        <taxon>Prorocentrum</taxon>
    </lineage>
</organism>
<evidence type="ECO:0000256" key="6">
    <source>
        <dbReference type="ARBA" id="ARBA00023273"/>
    </source>
</evidence>
<dbReference type="InterPro" id="IPR019366">
    <property type="entry name" value="Clusterin-associated_protein-1"/>
</dbReference>
<evidence type="ECO:0008006" key="11">
    <source>
        <dbReference type="Google" id="ProtNLM"/>
    </source>
</evidence>
<evidence type="ECO:0000313" key="10">
    <source>
        <dbReference type="Proteomes" id="UP001189429"/>
    </source>
</evidence>
<reference evidence="9" key="1">
    <citation type="submission" date="2023-10" db="EMBL/GenBank/DDBJ databases">
        <authorList>
            <person name="Chen Y."/>
            <person name="Shah S."/>
            <person name="Dougan E. K."/>
            <person name="Thang M."/>
            <person name="Chan C."/>
        </authorList>
    </citation>
    <scope>NUCLEOTIDE SEQUENCE [LARGE SCALE GENOMIC DNA]</scope>
</reference>
<feature type="region of interest" description="Disordered" evidence="8">
    <location>
        <begin position="315"/>
        <end position="449"/>
    </location>
</feature>
<evidence type="ECO:0000256" key="2">
    <source>
        <dbReference type="ARBA" id="ARBA00008340"/>
    </source>
</evidence>
<comment type="caution">
    <text evidence="9">The sequence shown here is derived from an EMBL/GenBank/DDBJ whole genome shotgun (WGS) entry which is preliminary data.</text>
</comment>
<sequence length="449" mass="49824">MSFRELRNFCEVMRSLGYHRLISMENFRSPNFELVADILDWLLHRFEPNCAIPDDISTEAHRVEFVKAVCEKVVLRTGLKLNARKLYGADGYAVKELLRLANVLYEAQRSVVDVTDGLTDDFALNSKLADLKSTRSLCSSIVESGASLFELLQKESENRADREKALSFLDGMSRNLGSNSETDVIERVLAQQLGSHGQNLEQMKQMSEELQRDEKQLEQKIRKKRQELERSRKRLGSLASVRPAFMDEYEQLEQELERYYEQYVGRFRNLDYLEHEMDALHREELDRMEANERALKKMQQRLRDEEWRLLRGEEDERAKGKARKHAGGAKRWMPPGPAAVDGSMDAPDDEESDGSDSGSDEPISVGPSESGSEGGPGGGLGGGPLGGPGRGRPGAGQQGPGGEAAVSIGGSVSDDDILNESEDDGDSASDEGFAGLGSRPPQGGSDYDF</sequence>
<keyword evidence="4 7" id="KW-0175">Coiled coil</keyword>
<comment type="similarity">
    <text evidence="2">Belongs to the CLUAP1 family.</text>
</comment>
<feature type="compositionally biased region" description="Gly residues" evidence="8">
    <location>
        <begin position="372"/>
        <end position="402"/>
    </location>
</feature>
<feature type="compositionally biased region" description="Acidic residues" evidence="8">
    <location>
        <begin position="413"/>
        <end position="429"/>
    </location>
</feature>